<dbReference type="RefSeq" id="WP_203766022.1">
    <property type="nucleotide sequence ID" value="NZ_BAAAYJ010000086.1"/>
</dbReference>
<dbReference type="AlphaFoldDB" id="A0A919MKJ2"/>
<feature type="coiled-coil region" evidence="1">
    <location>
        <begin position="12"/>
        <end position="39"/>
    </location>
</feature>
<proteinExistence type="predicted"/>
<keyword evidence="1" id="KW-0175">Coiled coil</keyword>
<dbReference type="EMBL" id="BOMQ01000017">
    <property type="protein sequence ID" value="GIE47782.1"/>
    <property type="molecule type" value="Genomic_DNA"/>
</dbReference>
<evidence type="ECO:0000313" key="3">
    <source>
        <dbReference type="Proteomes" id="UP000647172"/>
    </source>
</evidence>
<sequence length="309" mass="33450">MTDDIETRLAALAGLAREAELLRERRAELDRRLAGQTAAVAELRRGWAGELRDVERLESLSLSRVLVALRGARSEELSRERAEADAARYRLAEGESRLAAIQAERAAVEARLGDLADLPVRFAAAIDDKERHLRAAGGPQLGRLLAVAEERGRAEAELRELHEAGAAAEAALSALGEVRRQLQLASGRQSADNLLGGALTVGRPHWLDGVAWAAAHADRCLAVLHTELTDVQLARPLGAVPRAIVAPTGFSQLFFSNMIIRDQINQAIRSTDGSAALVAGARQEIARRTEAVHAHWTALQRERRALLTA</sequence>
<keyword evidence="3" id="KW-1185">Reference proteome</keyword>
<evidence type="ECO:0000313" key="2">
    <source>
        <dbReference type="EMBL" id="GIE47782.1"/>
    </source>
</evidence>
<protein>
    <submittedName>
        <fullName evidence="2">Uncharacterized protein</fullName>
    </submittedName>
</protein>
<dbReference type="Proteomes" id="UP000647172">
    <property type="component" value="Unassembled WGS sequence"/>
</dbReference>
<name>A0A919MKJ2_9ACTN</name>
<gene>
    <name evidence="2" type="ORF">Ani05nite_13160</name>
</gene>
<comment type="caution">
    <text evidence="2">The sequence shown here is derived from an EMBL/GenBank/DDBJ whole genome shotgun (WGS) entry which is preliminary data.</text>
</comment>
<organism evidence="2 3">
    <name type="scientific">Actinoplanes nipponensis</name>
    <dbReference type="NCBI Taxonomy" id="135950"/>
    <lineage>
        <taxon>Bacteria</taxon>
        <taxon>Bacillati</taxon>
        <taxon>Actinomycetota</taxon>
        <taxon>Actinomycetes</taxon>
        <taxon>Micromonosporales</taxon>
        <taxon>Micromonosporaceae</taxon>
        <taxon>Actinoplanes</taxon>
    </lineage>
</organism>
<evidence type="ECO:0000256" key="1">
    <source>
        <dbReference type="SAM" id="Coils"/>
    </source>
</evidence>
<accession>A0A919MKJ2</accession>
<reference evidence="2" key="1">
    <citation type="submission" date="2021-01" db="EMBL/GenBank/DDBJ databases">
        <title>Whole genome shotgun sequence of Actinoplanes nipponensis NBRC 14063.</title>
        <authorList>
            <person name="Komaki H."/>
            <person name="Tamura T."/>
        </authorList>
    </citation>
    <scope>NUCLEOTIDE SEQUENCE</scope>
    <source>
        <strain evidence="2">NBRC 14063</strain>
    </source>
</reference>